<feature type="compositionally biased region" description="Polar residues" evidence="6">
    <location>
        <begin position="690"/>
        <end position="704"/>
    </location>
</feature>
<feature type="active site" description="Proton acceptor" evidence="4">
    <location>
        <position position="358"/>
    </location>
</feature>
<dbReference type="RefSeq" id="XP_014569966.1">
    <property type="nucleotide sequence ID" value="XM_014714480.1"/>
</dbReference>
<dbReference type="Gene3D" id="3.30.559.10">
    <property type="entry name" value="Chloramphenicol acetyltransferase-like domain"/>
    <property type="match status" value="1"/>
</dbReference>
<dbReference type="STRING" id="764103.G7DXZ0"/>
<keyword evidence="2 5" id="KW-0808">Transferase</keyword>
<sequence length="747" mass="82687">MTASSHTQVTTDSSGGAIAVPASSKLSRNPSNSAAIQPGGKTLKYQDKLPHLPIPPLEDTCKRYLRALEALQSPEEHAQTIKVVEDFKRAGGEGERLTKQLQAYAEKRASYIEEFWDDAYLSHSDSVVLSLNPFFILEDDPTPSRGSQLMRATSLVLASLGFIHDLRTGELEPDMFRGTPLDMYQYTRLFGTSRIPTKTGCKMQVDPEARHIVVMRRGQFFWFEVLDSQHRPCLTERALLLNLQAIIAEADKTPPNQVAQGAIGVLSTENRKVWADLRDTLSSDKGNKSCLDVVDRALFILCLDDAHPDTASEMCNNMLCGTYKLEKGVQVGTCTNRYYDKLQIIVAANGAAGVNFEHSGVDGHSVLRFVADVYLELILRFAKSINPQAGTLFKAQTSPWAVGGGKKPTPNGKAAEDGDEEEHPDTTPKKLVWHLTPEVKTGVRFAETRLSDLICQNEVVALDFDGYGKNFITRHGFSPDAFVQMAFQAAYFSLYGRTESTYEPAMTKTFLHGRTEAIRTVQPESVKFVKAYCSDSPARDKINALRAACKTHTELTKKCAAGQGQDRVLYAMYCLASRDQDGSGSSHDSTSDEEHRKPLPALFRDPGYATLNHTTISTSNCGNPCLRLFGFGPVVPDGFGIGYIIKDDAVSIVASSKHLQTQRYLDTLRAYFLDCQRLILQLHRQANERPSYSMGSAGHTNGIDTSADDEDETSGYGFYDVIDYNAVKKEQKLRYAPVGTRLQLNEY</sequence>
<evidence type="ECO:0000256" key="5">
    <source>
        <dbReference type="RuleBase" id="RU003801"/>
    </source>
</evidence>
<protein>
    <recommendedName>
        <fullName evidence="7">Choline/carnitine acyltransferase domain-containing protein</fullName>
    </recommendedName>
</protein>
<dbReference type="GO" id="GO:0009437">
    <property type="term" value="P:carnitine metabolic process"/>
    <property type="evidence" value="ECO:0007669"/>
    <property type="project" value="TreeGrafter"/>
</dbReference>
<dbReference type="OrthoDB" id="240216at2759"/>
<dbReference type="OMA" id="HILVMRR"/>
<dbReference type="Gene3D" id="3.30.559.70">
    <property type="entry name" value="Choline/Carnitine o-acyltransferase, domain 2"/>
    <property type="match status" value="1"/>
</dbReference>
<dbReference type="eggNOG" id="KOG3719">
    <property type="taxonomic scope" value="Eukaryota"/>
</dbReference>
<dbReference type="PANTHER" id="PTHR22589">
    <property type="entry name" value="CARNITINE O-ACYLTRANSFERASE"/>
    <property type="match status" value="1"/>
</dbReference>
<dbReference type="InterPro" id="IPR039551">
    <property type="entry name" value="Cho/carn_acyl_trans"/>
</dbReference>
<gene>
    <name evidence="8" type="primary">Mo02104</name>
    <name evidence="8" type="ORF">E5Q_02104</name>
</gene>
<dbReference type="InterPro" id="IPR000542">
    <property type="entry name" value="Carn_acyl_trans"/>
</dbReference>
<dbReference type="SUPFAM" id="SSF52777">
    <property type="entry name" value="CoA-dependent acyltransferases"/>
    <property type="match status" value="2"/>
</dbReference>
<dbReference type="InParanoid" id="G7DXZ0"/>
<dbReference type="GO" id="GO:0004092">
    <property type="term" value="F:carnitine O-acetyltransferase activity"/>
    <property type="evidence" value="ECO:0007669"/>
    <property type="project" value="TreeGrafter"/>
</dbReference>
<reference evidence="8 9" key="2">
    <citation type="journal article" date="2012" name="Open Biol.">
        <title>Characteristics of nucleosomes and linker DNA regions on the genome of the basidiomycete Mixia osmundae revealed by mono- and dinucleosome mapping.</title>
        <authorList>
            <person name="Nishida H."/>
            <person name="Kondo S."/>
            <person name="Matsumoto T."/>
            <person name="Suzuki Y."/>
            <person name="Yoshikawa H."/>
            <person name="Taylor T.D."/>
            <person name="Sugiyama J."/>
        </authorList>
    </citation>
    <scope>NUCLEOTIDE SEQUENCE [LARGE SCALE GENOMIC DNA]</scope>
    <source>
        <strain evidence="9">CBS 9802 / IAM 14324 / JCM 22182 / KY 12970</strain>
    </source>
</reference>
<feature type="compositionally biased region" description="Polar residues" evidence="6">
    <location>
        <begin position="1"/>
        <end position="14"/>
    </location>
</feature>
<evidence type="ECO:0000256" key="2">
    <source>
        <dbReference type="ARBA" id="ARBA00022679"/>
    </source>
</evidence>
<dbReference type="FunFam" id="3.30.559.10:FF:000019">
    <property type="entry name" value="Carnitine acetyl transferase"/>
    <property type="match status" value="1"/>
</dbReference>
<keyword evidence="3 5" id="KW-0012">Acyltransferase</keyword>
<dbReference type="InterPro" id="IPR023213">
    <property type="entry name" value="CAT-like_dom_sf"/>
</dbReference>
<dbReference type="Proteomes" id="UP000009131">
    <property type="component" value="Unassembled WGS sequence"/>
</dbReference>
<feature type="region of interest" description="Disordered" evidence="6">
    <location>
        <begin position="1"/>
        <end position="39"/>
    </location>
</feature>
<dbReference type="AlphaFoldDB" id="G7DXZ0"/>
<feature type="region of interest" description="Disordered" evidence="6">
    <location>
        <begin position="401"/>
        <end position="427"/>
    </location>
</feature>
<dbReference type="EMBL" id="BABT02000062">
    <property type="protein sequence ID" value="GAA95450.1"/>
    <property type="molecule type" value="Genomic_DNA"/>
</dbReference>
<keyword evidence="9" id="KW-1185">Reference proteome</keyword>
<evidence type="ECO:0000256" key="3">
    <source>
        <dbReference type="ARBA" id="ARBA00023315"/>
    </source>
</evidence>
<evidence type="ECO:0000256" key="4">
    <source>
        <dbReference type="PIRSR" id="PIRSR600542-1"/>
    </source>
</evidence>
<evidence type="ECO:0000256" key="1">
    <source>
        <dbReference type="ARBA" id="ARBA00005232"/>
    </source>
</evidence>
<proteinExistence type="inferred from homology"/>
<reference evidence="8 9" key="1">
    <citation type="journal article" date="2011" name="J. Gen. Appl. Microbiol.">
        <title>Draft genome sequencing of the enigmatic basidiomycete Mixia osmundae.</title>
        <authorList>
            <person name="Nishida H."/>
            <person name="Nagatsuka Y."/>
            <person name="Sugiyama J."/>
        </authorList>
    </citation>
    <scope>NUCLEOTIDE SEQUENCE [LARGE SCALE GENOMIC DNA]</scope>
    <source>
        <strain evidence="9">CBS 9802 / IAM 14324 / JCM 22182 / KY 12970</strain>
    </source>
</reference>
<dbReference type="PROSITE" id="PS00440">
    <property type="entry name" value="ACYLTRANSF_C_2"/>
    <property type="match status" value="1"/>
</dbReference>
<evidence type="ECO:0000259" key="7">
    <source>
        <dbReference type="Pfam" id="PF00755"/>
    </source>
</evidence>
<evidence type="ECO:0000313" key="9">
    <source>
        <dbReference type="Proteomes" id="UP000009131"/>
    </source>
</evidence>
<comment type="similarity">
    <text evidence="1 5">Belongs to the carnitine/choline acetyltransferase family.</text>
</comment>
<comment type="caution">
    <text evidence="8">The sequence shown here is derived from an EMBL/GenBank/DDBJ whole genome shotgun (WGS) entry which is preliminary data.</text>
</comment>
<dbReference type="HOGENOM" id="CLU_013513_4_0_1"/>
<organism evidence="8 9">
    <name type="scientific">Mixia osmundae (strain CBS 9802 / IAM 14324 / JCM 22182 / KY 12970)</name>
    <dbReference type="NCBI Taxonomy" id="764103"/>
    <lineage>
        <taxon>Eukaryota</taxon>
        <taxon>Fungi</taxon>
        <taxon>Dikarya</taxon>
        <taxon>Basidiomycota</taxon>
        <taxon>Pucciniomycotina</taxon>
        <taxon>Mixiomycetes</taxon>
        <taxon>Mixiales</taxon>
        <taxon>Mixiaceae</taxon>
        <taxon>Mixia</taxon>
    </lineage>
</organism>
<accession>G7DXZ0</accession>
<evidence type="ECO:0000256" key="6">
    <source>
        <dbReference type="SAM" id="MobiDB-lite"/>
    </source>
</evidence>
<name>G7DXZ0_MIXOS</name>
<evidence type="ECO:0000313" key="8">
    <source>
        <dbReference type="EMBL" id="GAA95450.1"/>
    </source>
</evidence>
<dbReference type="PANTHER" id="PTHR22589:SF29">
    <property type="entry name" value="MITOCHONDRIAL CARNITINE O-ACETYLTRANSFERASE-RELATED"/>
    <property type="match status" value="1"/>
</dbReference>
<dbReference type="FunFam" id="3.30.559.70:FF:000003">
    <property type="entry name" value="Carnitine acetyl transferase FacC"/>
    <property type="match status" value="1"/>
</dbReference>
<feature type="domain" description="Choline/carnitine acyltransferase" evidence="7">
    <location>
        <begin position="52"/>
        <end position="669"/>
    </location>
</feature>
<dbReference type="GO" id="GO:0005739">
    <property type="term" value="C:mitochondrion"/>
    <property type="evidence" value="ECO:0007669"/>
    <property type="project" value="TreeGrafter"/>
</dbReference>
<dbReference type="InterPro" id="IPR042231">
    <property type="entry name" value="Cho/carn_acyl_trans_2"/>
</dbReference>
<feature type="compositionally biased region" description="Polar residues" evidence="6">
    <location>
        <begin position="24"/>
        <end position="35"/>
    </location>
</feature>
<dbReference type="Pfam" id="PF00755">
    <property type="entry name" value="Carn_acyltransf"/>
    <property type="match status" value="1"/>
</dbReference>
<feature type="region of interest" description="Disordered" evidence="6">
    <location>
        <begin position="690"/>
        <end position="711"/>
    </location>
</feature>